<dbReference type="EMBL" id="CADCWG010000219">
    <property type="protein sequence ID" value="CAA9568203.1"/>
    <property type="molecule type" value="Genomic_DNA"/>
</dbReference>
<evidence type="ECO:0000256" key="1">
    <source>
        <dbReference type="SAM" id="MobiDB-lite"/>
    </source>
</evidence>
<feature type="compositionally biased region" description="Basic residues" evidence="1">
    <location>
        <begin position="24"/>
        <end position="51"/>
    </location>
</feature>
<gene>
    <name evidence="2" type="ORF">AVDCRST_MAG49-3298</name>
</gene>
<feature type="compositionally biased region" description="Basic and acidic residues" evidence="1">
    <location>
        <begin position="10"/>
        <end position="23"/>
    </location>
</feature>
<name>A0A6J4V3T8_9BACT</name>
<reference evidence="2" key="1">
    <citation type="submission" date="2020-02" db="EMBL/GenBank/DDBJ databases">
        <authorList>
            <person name="Meier V. D."/>
        </authorList>
    </citation>
    <scope>NUCLEOTIDE SEQUENCE</scope>
    <source>
        <strain evidence="2">AVDCRST_MAG49</strain>
    </source>
</reference>
<organism evidence="2">
    <name type="scientific">uncultured Thermomicrobiales bacterium</name>
    <dbReference type="NCBI Taxonomy" id="1645740"/>
    <lineage>
        <taxon>Bacteria</taxon>
        <taxon>Pseudomonadati</taxon>
        <taxon>Thermomicrobiota</taxon>
        <taxon>Thermomicrobia</taxon>
        <taxon>Thermomicrobiales</taxon>
        <taxon>environmental samples</taxon>
    </lineage>
</organism>
<proteinExistence type="predicted"/>
<dbReference type="AlphaFoldDB" id="A0A6J4V3T8"/>
<accession>A0A6J4V3T8</accession>
<sequence length="125" mass="13309">MSVRGHGVVRSHDPVVEAALPDRRPRHAARRVHAYRHRRLVARHERPHRPGRPPSGPRPRLRSRHPNPSRGPGLATRAHGCAPLPAAVSAVSAVRGAIATSTRWAIGMDAGARQGGTCPGGGARP</sequence>
<evidence type="ECO:0000313" key="2">
    <source>
        <dbReference type="EMBL" id="CAA9568203.1"/>
    </source>
</evidence>
<protein>
    <submittedName>
        <fullName evidence="2">Uncharacterized protein</fullName>
    </submittedName>
</protein>
<feature type="region of interest" description="Disordered" evidence="1">
    <location>
        <begin position="1"/>
        <end position="79"/>
    </location>
</feature>